<comment type="caution">
    <text evidence="1">The sequence shown here is derived from an EMBL/GenBank/DDBJ whole genome shotgun (WGS) entry which is preliminary data.</text>
</comment>
<name>A0A8H6TGS2_9AGAR</name>
<evidence type="ECO:0000313" key="1">
    <source>
        <dbReference type="EMBL" id="KAF7316406.1"/>
    </source>
</evidence>
<keyword evidence="2" id="KW-1185">Reference proteome</keyword>
<dbReference type="RefSeq" id="XP_037226429.1">
    <property type="nucleotide sequence ID" value="XM_037358519.1"/>
</dbReference>
<dbReference type="InterPro" id="IPR036047">
    <property type="entry name" value="F-box-like_dom_sf"/>
</dbReference>
<accession>A0A8H6TGS2</accession>
<evidence type="ECO:0008006" key="3">
    <source>
        <dbReference type="Google" id="ProtNLM"/>
    </source>
</evidence>
<reference evidence="1" key="1">
    <citation type="submission" date="2020-05" db="EMBL/GenBank/DDBJ databases">
        <title>Mycena genomes resolve the evolution of fungal bioluminescence.</title>
        <authorList>
            <person name="Tsai I.J."/>
        </authorList>
    </citation>
    <scope>NUCLEOTIDE SEQUENCE</scope>
    <source>
        <strain evidence="1">171206Taipei</strain>
    </source>
</reference>
<gene>
    <name evidence="1" type="ORF">MIND_00159400</name>
</gene>
<protein>
    <recommendedName>
        <fullName evidence="3">F-box domain-containing protein</fullName>
    </recommendedName>
</protein>
<proteinExistence type="predicted"/>
<dbReference type="GeneID" id="59341035"/>
<dbReference type="Gene3D" id="1.20.1280.50">
    <property type="match status" value="1"/>
</dbReference>
<organism evidence="1 2">
    <name type="scientific">Mycena indigotica</name>
    <dbReference type="NCBI Taxonomy" id="2126181"/>
    <lineage>
        <taxon>Eukaryota</taxon>
        <taxon>Fungi</taxon>
        <taxon>Dikarya</taxon>
        <taxon>Basidiomycota</taxon>
        <taxon>Agaricomycotina</taxon>
        <taxon>Agaricomycetes</taxon>
        <taxon>Agaricomycetidae</taxon>
        <taxon>Agaricales</taxon>
        <taxon>Marasmiineae</taxon>
        <taxon>Mycenaceae</taxon>
        <taxon>Mycena</taxon>
    </lineage>
</organism>
<dbReference type="OrthoDB" id="3047730at2759"/>
<sequence>MHQDTANPSTLNSPHHSAITNIGVLNRDVLLVIFGFMERRDRKQASRVCRTYREALLAQLFANVIWRPALRRFAPESILPYIRQLTITAAGFTSFTDSTADDIRSETATLLRGALPHMRSLRMLTIANNMDGGLWPELVDALNAATSTFTLMLDASWLTGKHFNIPKQSSPLLIDNFDYPFAYFEDTFGPERAICAARRPPLILGREQDNINAVLSACRTTVKQIYVPSELLLRAMDSLAPWGELQELYVEGYWPEEHFHHQSASVLLEATEEDIPSDSTSGDLSLTLNSETEVRSGTGEHSQTTKFLRLLELMPKLRSIGLMLARHPTDPRPLMPIVLNDPSSHPSSPQTFFSSLKSFQMSSIAAEERLLDFLPSSLEKLAVSMYPFERVPNYHRVEMKPGALLAILRRAHLPQLRVLQISYIIRSAVDLVSDEALLTELPSMFPLVEELEIRRCWVHREPGLAGLWDPFPRIRACVSGIKQLCVFRLHPEMPDRFGNPPFSQKSKKYWVHLNKLYDEAKGIVEAAPWLKELSMYLELGTDPAFHWKTWRVCIEDDTTQLYPRPKAP</sequence>
<dbReference type="SUPFAM" id="SSF81383">
    <property type="entry name" value="F-box domain"/>
    <property type="match status" value="1"/>
</dbReference>
<dbReference type="Proteomes" id="UP000636479">
    <property type="component" value="Unassembled WGS sequence"/>
</dbReference>
<dbReference type="AlphaFoldDB" id="A0A8H6TGS2"/>
<dbReference type="EMBL" id="JACAZF010000001">
    <property type="protein sequence ID" value="KAF7316406.1"/>
    <property type="molecule type" value="Genomic_DNA"/>
</dbReference>
<evidence type="ECO:0000313" key="2">
    <source>
        <dbReference type="Proteomes" id="UP000636479"/>
    </source>
</evidence>